<proteinExistence type="predicted"/>
<sequence>MLAVLFSSSPALFSSISTTLLFDGRSEGEIWMHHKPMITIFLTCSVASPSISQALAQNRSRSSYRH</sequence>
<dbReference type="EMBL" id="GBRH01262738">
    <property type="protein sequence ID" value="JAD35157.1"/>
    <property type="molecule type" value="Transcribed_RNA"/>
</dbReference>
<accession>A0A0A8ZJY6</accession>
<protein>
    <submittedName>
        <fullName evidence="1">Uncharacterized protein</fullName>
    </submittedName>
</protein>
<evidence type="ECO:0000313" key="1">
    <source>
        <dbReference type="EMBL" id="JAD35157.1"/>
    </source>
</evidence>
<organism evidence="1">
    <name type="scientific">Arundo donax</name>
    <name type="common">Giant reed</name>
    <name type="synonym">Donax arundinaceus</name>
    <dbReference type="NCBI Taxonomy" id="35708"/>
    <lineage>
        <taxon>Eukaryota</taxon>
        <taxon>Viridiplantae</taxon>
        <taxon>Streptophyta</taxon>
        <taxon>Embryophyta</taxon>
        <taxon>Tracheophyta</taxon>
        <taxon>Spermatophyta</taxon>
        <taxon>Magnoliopsida</taxon>
        <taxon>Liliopsida</taxon>
        <taxon>Poales</taxon>
        <taxon>Poaceae</taxon>
        <taxon>PACMAD clade</taxon>
        <taxon>Arundinoideae</taxon>
        <taxon>Arundineae</taxon>
        <taxon>Arundo</taxon>
    </lineage>
</organism>
<reference evidence="1" key="2">
    <citation type="journal article" date="2015" name="Data Brief">
        <title>Shoot transcriptome of the giant reed, Arundo donax.</title>
        <authorList>
            <person name="Barrero R.A."/>
            <person name="Guerrero F.D."/>
            <person name="Moolhuijzen P."/>
            <person name="Goolsby J.A."/>
            <person name="Tidwell J."/>
            <person name="Bellgard S.E."/>
            <person name="Bellgard M.I."/>
        </authorList>
    </citation>
    <scope>NUCLEOTIDE SEQUENCE</scope>
    <source>
        <tissue evidence="1">Shoot tissue taken approximately 20 cm above the soil surface</tissue>
    </source>
</reference>
<reference evidence="1" key="1">
    <citation type="submission" date="2014-09" db="EMBL/GenBank/DDBJ databases">
        <authorList>
            <person name="Magalhaes I.L.F."/>
            <person name="Oliveira U."/>
            <person name="Santos F.R."/>
            <person name="Vidigal T.H.D.A."/>
            <person name="Brescovit A.D."/>
            <person name="Santos A.J."/>
        </authorList>
    </citation>
    <scope>NUCLEOTIDE SEQUENCE</scope>
    <source>
        <tissue evidence="1">Shoot tissue taken approximately 20 cm above the soil surface</tissue>
    </source>
</reference>
<name>A0A0A8ZJY6_ARUDO</name>
<dbReference type="AlphaFoldDB" id="A0A0A8ZJY6"/>